<sequence>MLAANEGERKLRLVLATVQPTELNKSITPLKRPRDKTKEAPIDVPTAEEPIDAYKEWLANLQQDQRDTEFRDDYRDETIMTYKEWLRRKGFLTDISNKGGRGALKGLSAAIKRIKSGSQKLKIDFLARLGGPIGHNSRSFVDKVVQFVRKRAPLIGVKKWNDIEQNDSYDAKMKHKPEDLDLVEWHYLILYFGGDDFQVCALLMYFVTYTFLQKASNRNSNSHDKKRTNHCMGSKPFSKLSDEQVTL</sequence>
<dbReference type="Proteomes" id="UP000298652">
    <property type="component" value="Chromosome 4"/>
</dbReference>
<dbReference type="EMBL" id="CM016555">
    <property type="protein sequence ID" value="TKW21150.1"/>
    <property type="molecule type" value="Genomic_DNA"/>
</dbReference>
<protein>
    <submittedName>
        <fullName evidence="2">Uncharacterized protein</fullName>
    </submittedName>
</protein>
<evidence type="ECO:0000313" key="3">
    <source>
        <dbReference type="Proteomes" id="UP000298652"/>
    </source>
</evidence>
<gene>
    <name evidence="2" type="ORF">SEVIR_4G180000v2</name>
</gene>
<accession>A0A4U6UWX4</accession>
<organism evidence="2 3">
    <name type="scientific">Setaria viridis</name>
    <name type="common">Green bristlegrass</name>
    <name type="synonym">Setaria italica subsp. viridis</name>
    <dbReference type="NCBI Taxonomy" id="4556"/>
    <lineage>
        <taxon>Eukaryota</taxon>
        <taxon>Viridiplantae</taxon>
        <taxon>Streptophyta</taxon>
        <taxon>Embryophyta</taxon>
        <taxon>Tracheophyta</taxon>
        <taxon>Spermatophyta</taxon>
        <taxon>Magnoliopsida</taxon>
        <taxon>Liliopsida</taxon>
        <taxon>Poales</taxon>
        <taxon>Poaceae</taxon>
        <taxon>PACMAD clade</taxon>
        <taxon>Panicoideae</taxon>
        <taxon>Panicodae</taxon>
        <taxon>Paniceae</taxon>
        <taxon>Cenchrinae</taxon>
        <taxon>Setaria</taxon>
    </lineage>
</organism>
<feature type="region of interest" description="Disordered" evidence="1">
    <location>
        <begin position="218"/>
        <end position="247"/>
    </location>
</feature>
<reference evidence="2" key="1">
    <citation type="submission" date="2019-03" db="EMBL/GenBank/DDBJ databases">
        <title>WGS assembly of Setaria viridis.</title>
        <authorList>
            <person name="Huang P."/>
            <person name="Jenkins J."/>
            <person name="Grimwood J."/>
            <person name="Barry K."/>
            <person name="Healey A."/>
            <person name="Mamidi S."/>
            <person name="Sreedasyam A."/>
            <person name="Shu S."/>
            <person name="Feldman M."/>
            <person name="Wu J."/>
            <person name="Yu Y."/>
            <person name="Chen C."/>
            <person name="Johnson J."/>
            <person name="Rokhsar D."/>
            <person name="Baxter I."/>
            <person name="Schmutz J."/>
            <person name="Brutnell T."/>
            <person name="Kellogg E."/>
        </authorList>
    </citation>
    <scope>NUCLEOTIDE SEQUENCE [LARGE SCALE GENOMIC DNA]</scope>
</reference>
<proteinExistence type="predicted"/>
<dbReference type="Gramene" id="TKW21150">
    <property type="protein sequence ID" value="TKW21150"/>
    <property type="gene ID" value="SEVIR_4G180000v2"/>
</dbReference>
<dbReference type="AlphaFoldDB" id="A0A4U6UWX4"/>
<evidence type="ECO:0000256" key="1">
    <source>
        <dbReference type="SAM" id="MobiDB-lite"/>
    </source>
</evidence>
<name>A0A4U6UWX4_SETVI</name>
<keyword evidence="3" id="KW-1185">Reference proteome</keyword>
<evidence type="ECO:0000313" key="2">
    <source>
        <dbReference type="EMBL" id="TKW21150.1"/>
    </source>
</evidence>